<dbReference type="PROSITE" id="PS01124">
    <property type="entry name" value="HTH_ARAC_FAMILY_2"/>
    <property type="match status" value="1"/>
</dbReference>
<dbReference type="InterPro" id="IPR020449">
    <property type="entry name" value="Tscrpt_reg_AraC-type_HTH"/>
</dbReference>
<dbReference type="PROSITE" id="PS00041">
    <property type="entry name" value="HTH_ARAC_FAMILY_1"/>
    <property type="match status" value="1"/>
</dbReference>
<protein>
    <recommendedName>
        <fullName evidence="5">HTH araC/xylS-type domain-containing protein</fullName>
    </recommendedName>
</protein>
<sequence length="784" mass="89450">MAQTRNRWTIYLKQLRHKNRSVFLTWMLSYVSVLLVPILISGVIYGATLNVVKAEINRANQSILLQMEQAIDSQFKGIENLSLEVSLNRRIAAFISADTDMSDSDHYDIYQIANDLRVYEIANDFLEGIYIYYKNSDTVIARNNRMNIEALYDHIRLEEHMPFQSFREYFDQWYIKGYHSVVVPEENEWRPTVMYAQNVNSIIMNQPGAVLLFMIDRSKLLEQASAPEKGTIFILDEDNRFIASTGESLSEPALLYGDMPGESGQLEIETAGRRLVASYTTSSITGWKYVMTLPANVYHQKMNVVEQLTIASILLCLIVGGGVTYWLLKRNYLPIHALIQSLSFKAGFTFDRGSNEYSFLEQALSSTFHEKEELHYKLNQHNNTLRSHFLQRLLKGQLDSHIPLHESFSAYDLRFPLSGFSVILLRIEHFGKFHRKDEDQVHNKRLLHFLIANVVEEVARKSVNAYAVELDQELLACIVNHKLTSPAEQRGELGHIAEETMSFISNHAHVQLTAAISAQQEGEYGIFQAFQEAIEAMEYRIIAGSGGIIHYGDLGGNDNLGAAPGGYFYPLKAEQQLIVMVREGQLDKAKAFVGEIIQKNVTAEPFPFHTAKCLMFDLMATLQKVIGEIRITGKPDMPDGVRAIERLMQCKTVGEMRSQLYDMLELLCGYVNNNREYCSNPLIDKVMKYVNEYYQDENLNISMIGEAFSMTPSYVSKLFKDLAGESLLDYINKTRLVQAKMLLTGGKYTVSEISLMVGYNDVNTFHRIFKKFEGITPGRYREVK</sequence>
<feature type="domain" description="HTH araC/xylS-type" evidence="5">
    <location>
        <begin position="684"/>
        <end position="783"/>
    </location>
</feature>
<dbReference type="EMBL" id="LITU01000067">
    <property type="protein sequence ID" value="KOY15025.1"/>
    <property type="molecule type" value="Genomic_DNA"/>
</dbReference>
<name>A0A0N0C3Y5_9BACL</name>
<proteinExistence type="predicted"/>
<keyword evidence="4" id="KW-1133">Transmembrane helix</keyword>
<dbReference type="PATRIC" id="fig|1705561.3.peg.3817"/>
<evidence type="ECO:0000313" key="7">
    <source>
        <dbReference type="Proteomes" id="UP000037688"/>
    </source>
</evidence>
<dbReference type="Proteomes" id="UP000037688">
    <property type="component" value="Unassembled WGS sequence"/>
</dbReference>
<keyword evidence="7" id="KW-1185">Reference proteome</keyword>
<keyword evidence="3" id="KW-0804">Transcription</keyword>
<evidence type="ECO:0000256" key="3">
    <source>
        <dbReference type="ARBA" id="ARBA00023163"/>
    </source>
</evidence>
<evidence type="ECO:0000256" key="4">
    <source>
        <dbReference type="SAM" id="Phobius"/>
    </source>
</evidence>
<dbReference type="SUPFAM" id="SSF46689">
    <property type="entry name" value="Homeodomain-like"/>
    <property type="match status" value="1"/>
</dbReference>
<dbReference type="InterPro" id="IPR018062">
    <property type="entry name" value="HTH_AraC-typ_CS"/>
</dbReference>
<comment type="caution">
    <text evidence="6">The sequence shown here is derived from an EMBL/GenBank/DDBJ whole genome shotgun (WGS) entry which is preliminary data.</text>
</comment>
<dbReference type="PANTHER" id="PTHR43280">
    <property type="entry name" value="ARAC-FAMILY TRANSCRIPTIONAL REGULATOR"/>
    <property type="match status" value="1"/>
</dbReference>
<dbReference type="InterPro" id="IPR009057">
    <property type="entry name" value="Homeodomain-like_sf"/>
</dbReference>
<dbReference type="AlphaFoldDB" id="A0A0N0C3Y5"/>
<evidence type="ECO:0000256" key="1">
    <source>
        <dbReference type="ARBA" id="ARBA00023015"/>
    </source>
</evidence>
<dbReference type="Pfam" id="PF12833">
    <property type="entry name" value="HTH_18"/>
    <property type="match status" value="1"/>
</dbReference>
<evidence type="ECO:0000256" key="2">
    <source>
        <dbReference type="ARBA" id="ARBA00023125"/>
    </source>
</evidence>
<dbReference type="PRINTS" id="PR00032">
    <property type="entry name" value="HTHARAC"/>
</dbReference>
<organism evidence="6 7">
    <name type="scientific">Paenibacillus xylanivorans</name>
    <dbReference type="NCBI Taxonomy" id="1705561"/>
    <lineage>
        <taxon>Bacteria</taxon>
        <taxon>Bacillati</taxon>
        <taxon>Bacillota</taxon>
        <taxon>Bacilli</taxon>
        <taxon>Bacillales</taxon>
        <taxon>Paenibacillaceae</taxon>
        <taxon>Paenibacillus</taxon>
    </lineage>
</organism>
<feature type="transmembrane region" description="Helical" evidence="4">
    <location>
        <begin position="21"/>
        <end position="47"/>
    </location>
</feature>
<keyword evidence="1" id="KW-0805">Transcription regulation</keyword>
<gene>
    <name evidence="6" type="ORF">AMS66_18480</name>
</gene>
<dbReference type="Gene3D" id="1.10.10.60">
    <property type="entry name" value="Homeodomain-like"/>
    <property type="match status" value="2"/>
</dbReference>
<dbReference type="GO" id="GO:0043565">
    <property type="term" value="F:sequence-specific DNA binding"/>
    <property type="evidence" value="ECO:0007669"/>
    <property type="project" value="InterPro"/>
</dbReference>
<dbReference type="OrthoDB" id="2515823at2"/>
<dbReference type="SMART" id="SM00342">
    <property type="entry name" value="HTH_ARAC"/>
    <property type="match status" value="1"/>
</dbReference>
<keyword evidence="4" id="KW-0812">Transmembrane</keyword>
<reference evidence="6 7" key="1">
    <citation type="submission" date="2015-08" db="EMBL/GenBank/DDBJ databases">
        <title>Draft genome sequence of cellulolytic and xylanolytic Paenibacillus sp. A59, isolated from a decaying forest soil from Patagonia, Argentina.</title>
        <authorList>
            <person name="Ghio S."/>
            <person name="Caceres A.M."/>
            <person name="Talia P."/>
            <person name="Grasso D."/>
            <person name="Campos E."/>
        </authorList>
    </citation>
    <scope>NUCLEOTIDE SEQUENCE [LARGE SCALE GENOMIC DNA]</scope>
    <source>
        <strain evidence="6 7">A59</strain>
    </source>
</reference>
<dbReference type="Gene3D" id="3.30.450.20">
    <property type="entry name" value="PAS domain"/>
    <property type="match status" value="1"/>
</dbReference>
<evidence type="ECO:0000313" key="6">
    <source>
        <dbReference type="EMBL" id="KOY15025.1"/>
    </source>
</evidence>
<dbReference type="InterPro" id="IPR018060">
    <property type="entry name" value="HTH_AraC"/>
</dbReference>
<evidence type="ECO:0000259" key="5">
    <source>
        <dbReference type="PROSITE" id="PS01124"/>
    </source>
</evidence>
<dbReference type="GO" id="GO:0003700">
    <property type="term" value="F:DNA-binding transcription factor activity"/>
    <property type="evidence" value="ECO:0007669"/>
    <property type="project" value="InterPro"/>
</dbReference>
<accession>A0A0N0C3Y5</accession>
<keyword evidence="2" id="KW-0238">DNA-binding</keyword>
<keyword evidence="4" id="KW-0472">Membrane</keyword>
<dbReference type="RefSeq" id="WP_053782206.1">
    <property type="nucleotide sequence ID" value="NZ_LITU01000067.1"/>
</dbReference>
<dbReference type="PANTHER" id="PTHR43280:SF10">
    <property type="entry name" value="REGULATORY PROTEIN POCR"/>
    <property type="match status" value="1"/>
</dbReference>